<name>A0A1G9U8K9_9FIRM</name>
<dbReference type="InterPro" id="IPR041522">
    <property type="entry name" value="CdaR_GGDEF"/>
</dbReference>
<accession>A0A1G9U8K9</accession>
<protein>
    <submittedName>
        <fullName evidence="5">Carbohydrate diacid regulator</fullName>
    </submittedName>
</protein>
<evidence type="ECO:0000313" key="5">
    <source>
        <dbReference type="EMBL" id="SDM56143.1"/>
    </source>
</evidence>
<proteinExistence type="inferred from homology"/>
<dbReference type="STRING" id="258515.SAMN05192585_101113"/>
<organism evidence="5 6">
    <name type="scientific">Acetanaerobacterium elongatum</name>
    <dbReference type="NCBI Taxonomy" id="258515"/>
    <lineage>
        <taxon>Bacteria</taxon>
        <taxon>Bacillati</taxon>
        <taxon>Bacillota</taxon>
        <taxon>Clostridia</taxon>
        <taxon>Eubacteriales</taxon>
        <taxon>Oscillospiraceae</taxon>
        <taxon>Acetanaerobacterium</taxon>
    </lineage>
</organism>
<dbReference type="InterPro" id="IPR042070">
    <property type="entry name" value="PucR_C-HTH_sf"/>
</dbReference>
<dbReference type="EMBL" id="FNID01000001">
    <property type="protein sequence ID" value="SDM56143.1"/>
    <property type="molecule type" value="Genomic_DNA"/>
</dbReference>
<evidence type="ECO:0000259" key="3">
    <source>
        <dbReference type="Pfam" id="PF13556"/>
    </source>
</evidence>
<feature type="domain" description="CdaR GGDEF-like" evidence="4">
    <location>
        <begin position="145"/>
        <end position="267"/>
    </location>
</feature>
<dbReference type="RefSeq" id="WP_092637416.1">
    <property type="nucleotide sequence ID" value="NZ_FNID01000001.1"/>
</dbReference>
<evidence type="ECO:0000259" key="2">
    <source>
        <dbReference type="Pfam" id="PF05651"/>
    </source>
</evidence>
<dbReference type="OrthoDB" id="212459at2"/>
<comment type="similarity">
    <text evidence="1">Belongs to the CdaR family.</text>
</comment>
<feature type="domain" description="PucR C-terminal helix-turn-helix" evidence="3">
    <location>
        <begin position="319"/>
        <end position="363"/>
    </location>
</feature>
<dbReference type="InterPro" id="IPR025736">
    <property type="entry name" value="PucR_C-HTH_dom"/>
</dbReference>
<dbReference type="InterPro" id="IPR008599">
    <property type="entry name" value="Diacid_rec"/>
</dbReference>
<dbReference type="PANTHER" id="PTHR33744">
    <property type="entry name" value="CARBOHYDRATE DIACID REGULATOR"/>
    <property type="match status" value="1"/>
</dbReference>
<dbReference type="Pfam" id="PF05651">
    <property type="entry name" value="Diacid_rec"/>
    <property type="match status" value="1"/>
</dbReference>
<dbReference type="Pfam" id="PF17853">
    <property type="entry name" value="GGDEF_2"/>
    <property type="match status" value="1"/>
</dbReference>
<dbReference type="Proteomes" id="UP000199182">
    <property type="component" value="Unassembled WGS sequence"/>
</dbReference>
<dbReference type="InterPro" id="IPR051448">
    <property type="entry name" value="CdaR-like_regulators"/>
</dbReference>
<evidence type="ECO:0000259" key="4">
    <source>
        <dbReference type="Pfam" id="PF17853"/>
    </source>
</evidence>
<dbReference type="Pfam" id="PF13556">
    <property type="entry name" value="HTH_30"/>
    <property type="match status" value="1"/>
</dbReference>
<dbReference type="AlphaFoldDB" id="A0A1G9U8K9"/>
<reference evidence="5 6" key="1">
    <citation type="submission" date="2016-10" db="EMBL/GenBank/DDBJ databases">
        <authorList>
            <person name="de Groot N.N."/>
        </authorList>
    </citation>
    <scope>NUCLEOTIDE SEQUENCE [LARGE SCALE GENOMIC DNA]</scope>
    <source>
        <strain evidence="5 6">CGMCC 1.5012</strain>
    </source>
</reference>
<dbReference type="Gene3D" id="1.10.10.2840">
    <property type="entry name" value="PucR C-terminal helix-turn-helix domain"/>
    <property type="match status" value="1"/>
</dbReference>
<feature type="domain" description="Putative sugar diacid recognition" evidence="2">
    <location>
        <begin position="4"/>
        <end position="135"/>
    </location>
</feature>
<dbReference type="PANTHER" id="PTHR33744:SF16">
    <property type="entry name" value="CARBOHYDRATE DIACID REGULATOR"/>
    <property type="match status" value="1"/>
</dbReference>
<sequence>MYISKRNASYIVQEISKIIGEKINMMNADGIIIASSDPDRIGSLHAAAKELVEQKLQEVIVNSDSQYEGARPGLNLAVNFQEEIVGVIGITGPYQEVAKYGQIIKKLTEILILDQYYKEQRDLDKRIKERFLDEWILGAPKNITPQFVKRGTSMQIDIMVPRRVMAITFMLTQKMDAANEQRVLDAAEKATKSILQQDKNNLLFRSGTDLICVVTDCPDSSMVKLAEDIKQEVEGKHPLKLCGGIDAGCEGYTNIHNSAVKALKAMKTSLRSPQKGVRLYSSLSMEIFQSELPSNIKQEFINRIFKDCSPEEVEQWIGLLNTFYEEEGSITDTAHRLYIHKNTLQYKLNKIKERTGYDPRSIRYSSLFYNAIHFYQDLHEARMY</sequence>
<evidence type="ECO:0000313" key="6">
    <source>
        <dbReference type="Proteomes" id="UP000199182"/>
    </source>
</evidence>
<gene>
    <name evidence="5" type="ORF">SAMN05192585_101113</name>
</gene>
<keyword evidence="6" id="KW-1185">Reference proteome</keyword>
<evidence type="ECO:0000256" key="1">
    <source>
        <dbReference type="ARBA" id="ARBA00006754"/>
    </source>
</evidence>